<protein>
    <submittedName>
        <fullName evidence="1">(salmon louse) hypothetical protein</fullName>
    </submittedName>
</protein>
<organism evidence="1 2">
    <name type="scientific">Lepeophtheirus salmonis</name>
    <name type="common">Salmon louse</name>
    <name type="synonym">Caligus salmonis</name>
    <dbReference type="NCBI Taxonomy" id="72036"/>
    <lineage>
        <taxon>Eukaryota</taxon>
        <taxon>Metazoa</taxon>
        <taxon>Ecdysozoa</taxon>
        <taxon>Arthropoda</taxon>
        <taxon>Crustacea</taxon>
        <taxon>Multicrustacea</taxon>
        <taxon>Hexanauplia</taxon>
        <taxon>Copepoda</taxon>
        <taxon>Siphonostomatoida</taxon>
        <taxon>Caligidae</taxon>
        <taxon>Lepeophtheirus</taxon>
    </lineage>
</organism>
<proteinExistence type="predicted"/>
<dbReference type="InterPro" id="IPR036397">
    <property type="entry name" value="RNaseH_sf"/>
</dbReference>
<evidence type="ECO:0000313" key="1">
    <source>
        <dbReference type="EMBL" id="CAF3002706.1"/>
    </source>
</evidence>
<evidence type="ECO:0000313" key="2">
    <source>
        <dbReference type="Proteomes" id="UP000675881"/>
    </source>
</evidence>
<keyword evidence="2" id="KW-1185">Reference proteome</keyword>
<dbReference type="AlphaFoldDB" id="A0A7R8D271"/>
<dbReference type="EMBL" id="HG994586">
    <property type="protein sequence ID" value="CAF3002706.1"/>
    <property type="molecule type" value="Genomic_DNA"/>
</dbReference>
<dbReference type="Gene3D" id="3.30.420.10">
    <property type="entry name" value="Ribonuclease H-like superfamily/Ribonuclease H"/>
    <property type="match status" value="1"/>
</dbReference>
<gene>
    <name evidence="1" type="ORF">LSAA_13106</name>
</gene>
<dbReference type="GO" id="GO:0003676">
    <property type="term" value="F:nucleic acid binding"/>
    <property type="evidence" value="ECO:0007669"/>
    <property type="project" value="InterPro"/>
</dbReference>
<dbReference type="Proteomes" id="UP000675881">
    <property type="component" value="Chromosome 7"/>
</dbReference>
<sequence>MARKLSHEDWKDGIFSDKSSFPLYWILKKQVDRIWARYRENIMPVETGKKSPGIQVWGVMSASGLFDLHIMLRSFRLTAHTYVSDILEANLEPILARTKFTGQISSRKLVHRRSGVIFNTMVLLH</sequence>
<name>A0A7R8D271_LEPSM</name>
<accession>A0A7R8D271</accession>
<reference evidence="1" key="1">
    <citation type="submission" date="2021-02" db="EMBL/GenBank/DDBJ databases">
        <authorList>
            <person name="Bekaert M."/>
        </authorList>
    </citation>
    <scope>NUCLEOTIDE SEQUENCE</scope>
    <source>
        <strain evidence="1">IoA-00</strain>
    </source>
</reference>